<proteinExistence type="predicted"/>
<dbReference type="AlphaFoldDB" id="A0A1S1V743"/>
<feature type="compositionally biased region" description="Basic and acidic residues" evidence="1">
    <location>
        <begin position="8"/>
        <end position="45"/>
    </location>
</feature>
<protein>
    <submittedName>
        <fullName evidence="2">Uncharacterized protein</fullName>
    </submittedName>
</protein>
<dbReference type="STRING" id="39480.EUAN_13940"/>
<accession>A0A1S1V743</accession>
<evidence type="ECO:0000313" key="2">
    <source>
        <dbReference type="EMBL" id="OHW62324.1"/>
    </source>
</evidence>
<dbReference type="EMBL" id="MKIE01000004">
    <property type="protein sequence ID" value="OHW62324.1"/>
    <property type="molecule type" value="Genomic_DNA"/>
</dbReference>
<evidence type="ECO:0000313" key="3">
    <source>
        <dbReference type="Proteomes" id="UP000180254"/>
    </source>
</evidence>
<feature type="region of interest" description="Disordered" evidence="1">
    <location>
        <begin position="1"/>
        <end position="45"/>
    </location>
</feature>
<organism evidence="2 3">
    <name type="scientific">Andreesenia angusta</name>
    <dbReference type="NCBI Taxonomy" id="39480"/>
    <lineage>
        <taxon>Bacteria</taxon>
        <taxon>Bacillati</taxon>
        <taxon>Bacillota</taxon>
        <taxon>Tissierellia</taxon>
        <taxon>Tissierellales</taxon>
        <taxon>Gottschalkiaceae</taxon>
        <taxon>Andreesenia</taxon>
    </lineage>
</organism>
<comment type="caution">
    <text evidence="2">The sequence shown here is derived from an EMBL/GenBank/DDBJ whole genome shotgun (WGS) entry which is preliminary data.</text>
</comment>
<name>A0A1S1V743_9FIRM</name>
<dbReference type="RefSeq" id="WP_071063027.1">
    <property type="nucleotide sequence ID" value="NZ_MKIE01000004.1"/>
</dbReference>
<sequence>MFFKKNKEKKESLEKHREISKQESTEESDSFKETESLEKKALKGLPDEELAKAIRTVLKKSKLN</sequence>
<gene>
    <name evidence="2" type="ORF">EUAN_13940</name>
</gene>
<evidence type="ECO:0000256" key="1">
    <source>
        <dbReference type="SAM" id="MobiDB-lite"/>
    </source>
</evidence>
<dbReference type="Proteomes" id="UP000180254">
    <property type="component" value="Unassembled WGS sequence"/>
</dbReference>
<keyword evidence="3" id="KW-1185">Reference proteome</keyword>
<reference evidence="2 3" key="1">
    <citation type="submission" date="2016-09" db="EMBL/GenBank/DDBJ databases">
        <title>Genome sequence of Eubacterium angustum.</title>
        <authorList>
            <person name="Poehlein A."/>
            <person name="Daniel R."/>
        </authorList>
    </citation>
    <scope>NUCLEOTIDE SEQUENCE [LARGE SCALE GENOMIC DNA]</scope>
    <source>
        <strain evidence="2 3">DSM 1989</strain>
    </source>
</reference>